<sequence>MKRLLKVSAMTGLQTLLRIAVGFVISKVVAIYTGPTGMAMLGQVQSMVGSLNGVINAPVNSGIVRFTAEHHKKGFKACSPWWKASLYWVIVITAFTIPIGLIFSSYIASWLLHDSSLAWIVIVTVLVLPLSALGTLCNSVINGQQHYRRFVGLGMLSTLISSAVMIGLIIAANIQGALLAAAIQSALIGIVMLLANLHQPWMKFRYWWGKQDTQARKDIVGYMLMALTSALTIPVSLILVRNILISHVGWDVTGHWQSVWKISEVYLSVITLSLSTYYLPKLSSLNTYVEIRKEINHTAKFIMPIVMILAFGVYFFRDTAIKILFTPEFIEARNLFAVQLCGDVIKILSWLYAYPMLSRGSTKWFISTEIIFSVSLVLLSYLFIQQFGVKGANIAYLANYLVYFIFIYINLKQIARF</sequence>
<feature type="transmembrane region" description="Helical" evidence="6">
    <location>
        <begin position="259"/>
        <end position="279"/>
    </location>
</feature>
<feature type="transmembrane region" description="Helical" evidence="6">
    <location>
        <begin position="299"/>
        <end position="316"/>
    </location>
</feature>
<gene>
    <name evidence="7" type="ORF">EP164_00460</name>
</gene>
<keyword evidence="2" id="KW-1003">Cell membrane</keyword>
<evidence type="ECO:0000256" key="6">
    <source>
        <dbReference type="SAM" id="Phobius"/>
    </source>
</evidence>
<evidence type="ECO:0000256" key="2">
    <source>
        <dbReference type="ARBA" id="ARBA00022475"/>
    </source>
</evidence>
<dbReference type="GO" id="GO:0005886">
    <property type="term" value="C:plasma membrane"/>
    <property type="evidence" value="ECO:0007669"/>
    <property type="project" value="UniProtKB-SubCell"/>
</dbReference>
<keyword evidence="4 6" id="KW-1133">Transmembrane helix</keyword>
<dbReference type="CDD" id="cd13125">
    <property type="entry name" value="MATE_like_10"/>
    <property type="match status" value="1"/>
</dbReference>
<organism evidence="7 8">
    <name type="scientific">Photorhabdus luminescens subsp. sonorensis</name>
    <dbReference type="NCBI Taxonomy" id="1173677"/>
    <lineage>
        <taxon>Bacteria</taxon>
        <taxon>Pseudomonadati</taxon>
        <taxon>Pseudomonadota</taxon>
        <taxon>Gammaproteobacteria</taxon>
        <taxon>Enterobacterales</taxon>
        <taxon>Morganellaceae</taxon>
        <taxon>Photorhabdus</taxon>
    </lineage>
</organism>
<feature type="transmembrane region" description="Helical" evidence="6">
    <location>
        <begin position="366"/>
        <end position="388"/>
    </location>
</feature>
<protein>
    <submittedName>
        <fullName evidence="7">O-antigen translocase</fullName>
    </submittedName>
</protein>
<dbReference type="InterPro" id="IPR044550">
    <property type="entry name" value="WzxE"/>
</dbReference>
<evidence type="ECO:0000313" key="7">
    <source>
        <dbReference type="EMBL" id="TNH45200.1"/>
    </source>
</evidence>
<feature type="transmembrane region" description="Helical" evidence="6">
    <location>
        <begin position="177"/>
        <end position="198"/>
    </location>
</feature>
<dbReference type="GO" id="GO:0009246">
    <property type="term" value="P:enterobacterial common antigen biosynthetic process"/>
    <property type="evidence" value="ECO:0007669"/>
    <property type="project" value="InterPro"/>
</dbReference>
<feature type="transmembrane region" description="Helical" evidence="6">
    <location>
        <begin position="219"/>
        <end position="239"/>
    </location>
</feature>
<dbReference type="Pfam" id="PF13440">
    <property type="entry name" value="Polysacc_synt_3"/>
    <property type="match status" value="1"/>
</dbReference>
<feature type="transmembrane region" description="Helical" evidence="6">
    <location>
        <begin position="394"/>
        <end position="411"/>
    </location>
</feature>
<comment type="subcellular location">
    <subcellularLocation>
        <location evidence="1">Cell membrane</location>
        <topology evidence="1">Multi-pass membrane protein</topology>
    </subcellularLocation>
</comment>
<dbReference type="InterPro" id="IPR050833">
    <property type="entry name" value="Poly_Biosynth_Transport"/>
</dbReference>
<keyword evidence="5 6" id="KW-0472">Membrane</keyword>
<proteinExistence type="predicted"/>
<dbReference type="Proteomes" id="UP000307592">
    <property type="component" value="Unassembled WGS sequence"/>
</dbReference>
<dbReference type="RefSeq" id="WP_139654167.1">
    <property type="nucleotide sequence ID" value="NZ_CAWOQH010000001.1"/>
</dbReference>
<name>A0A5C4RMF2_PHOLU</name>
<feature type="transmembrane region" description="Helical" evidence="6">
    <location>
        <begin position="86"/>
        <end position="111"/>
    </location>
</feature>
<accession>A0A5C4RMF2</accession>
<comment type="caution">
    <text evidence="7">The sequence shown here is derived from an EMBL/GenBank/DDBJ whole genome shotgun (WGS) entry which is preliminary data.</text>
</comment>
<keyword evidence="3 6" id="KW-0812">Transmembrane</keyword>
<evidence type="ECO:0000256" key="1">
    <source>
        <dbReference type="ARBA" id="ARBA00004651"/>
    </source>
</evidence>
<feature type="transmembrane region" description="Helical" evidence="6">
    <location>
        <begin position="117"/>
        <end position="138"/>
    </location>
</feature>
<feature type="transmembrane region" description="Helical" evidence="6">
    <location>
        <begin position="150"/>
        <end position="171"/>
    </location>
</feature>
<evidence type="ECO:0000256" key="5">
    <source>
        <dbReference type="ARBA" id="ARBA00023136"/>
    </source>
</evidence>
<dbReference type="PANTHER" id="PTHR30250">
    <property type="entry name" value="PST FAMILY PREDICTED COLANIC ACID TRANSPORTER"/>
    <property type="match status" value="1"/>
</dbReference>
<dbReference type="EMBL" id="SBIJ01000001">
    <property type="protein sequence ID" value="TNH45200.1"/>
    <property type="molecule type" value="Genomic_DNA"/>
</dbReference>
<evidence type="ECO:0000313" key="8">
    <source>
        <dbReference type="Proteomes" id="UP000307592"/>
    </source>
</evidence>
<dbReference type="PANTHER" id="PTHR30250:SF30">
    <property type="entry name" value="LIPID III FLIPPASE"/>
    <property type="match status" value="1"/>
</dbReference>
<dbReference type="AlphaFoldDB" id="A0A5C4RMF2"/>
<evidence type="ECO:0000256" key="3">
    <source>
        <dbReference type="ARBA" id="ARBA00022692"/>
    </source>
</evidence>
<evidence type="ECO:0000256" key="4">
    <source>
        <dbReference type="ARBA" id="ARBA00022989"/>
    </source>
</evidence>
<feature type="transmembrane region" description="Helical" evidence="6">
    <location>
        <begin position="336"/>
        <end position="354"/>
    </location>
</feature>
<reference evidence="7 8" key="1">
    <citation type="submission" date="2019-01" db="EMBL/GenBank/DDBJ databases">
        <title>Draft genome assembly of Photorhabdus luminescens subsp. sonorensis Caborca.</title>
        <authorList>
            <person name="Duong D.A."/>
            <person name="Espinosa-Artiles P."/>
            <person name="Orozco R.A."/>
            <person name="Molnar I."/>
            <person name="Stock P."/>
        </authorList>
    </citation>
    <scope>NUCLEOTIDE SEQUENCE [LARGE SCALE GENOMIC DNA]</scope>
    <source>
        <strain evidence="7 8">Caborca</strain>
    </source>
</reference>